<dbReference type="Proteomes" id="UP000606974">
    <property type="component" value="Unassembled WGS sequence"/>
</dbReference>
<dbReference type="AlphaFoldDB" id="A0A8H7E3I6"/>
<reference evidence="1" key="1">
    <citation type="submission" date="2020-02" db="EMBL/GenBank/DDBJ databases">
        <authorList>
            <person name="Palmer J.M."/>
        </authorList>
    </citation>
    <scope>NUCLEOTIDE SEQUENCE</scope>
    <source>
        <strain evidence="1">EPUS1.4</strain>
        <tissue evidence="1">Thallus</tissue>
    </source>
</reference>
<accession>A0A8H7E3I6</accession>
<name>A0A8H7E3I6_9EURO</name>
<sequence length="123" mass="13706">MPGADDHDNSCFAPPSRLVADILTAIDQLALADEGSNQPRKVWSLIQPAMSMVQLTNLPRAWLQLRDSYQLKNSADEAPKVHDRNTSPSEAEACNKLELADLGRYRKYAIVRLVGLGDVFYCF</sequence>
<organism evidence="1 2">
    <name type="scientific">Endocarpon pusillum</name>
    <dbReference type="NCBI Taxonomy" id="364733"/>
    <lineage>
        <taxon>Eukaryota</taxon>
        <taxon>Fungi</taxon>
        <taxon>Dikarya</taxon>
        <taxon>Ascomycota</taxon>
        <taxon>Pezizomycotina</taxon>
        <taxon>Eurotiomycetes</taxon>
        <taxon>Chaetothyriomycetidae</taxon>
        <taxon>Verrucariales</taxon>
        <taxon>Verrucariaceae</taxon>
        <taxon>Endocarpon</taxon>
    </lineage>
</organism>
<protein>
    <submittedName>
        <fullName evidence="1">Uncharacterized protein</fullName>
    </submittedName>
</protein>
<gene>
    <name evidence="1" type="ORF">GJ744_008274</name>
</gene>
<evidence type="ECO:0000313" key="1">
    <source>
        <dbReference type="EMBL" id="KAF7509214.1"/>
    </source>
</evidence>
<proteinExistence type="predicted"/>
<comment type="caution">
    <text evidence="1">The sequence shown here is derived from an EMBL/GenBank/DDBJ whole genome shotgun (WGS) entry which is preliminary data.</text>
</comment>
<keyword evidence="2" id="KW-1185">Reference proteome</keyword>
<evidence type="ECO:0000313" key="2">
    <source>
        <dbReference type="Proteomes" id="UP000606974"/>
    </source>
</evidence>
<dbReference type="EMBL" id="JAACFV010000044">
    <property type="protein sequence ID" value="KAF7509214.1"/>
    <property type="molecule type" value="Genomic_DNA"/>
</dbReference>